<feature type="coiled-coil region" evidence="1">
    <location>
        <begin position="116"/>
        <end position="146"/>
    </location>
</feature>
<keyword evidence="3" id="KW-1185">Reference proteome</keyword>
<evidence type="ECO:0000256" key="1">
    <source>
        <dbReference type="SAM" id="Coils"/>
    </source>
</evidence>
<dbReference type="Proteomes" id="UP000663760">
    <property type="component" value="Chromosome 6"/>
</dbReference>
<reference evidence="2" key="1">
    <citation type="submission" date="2020-02" db="EMBL/GenBank/DDBJ databases">
        <authorList>
            <person name="Scholz U."/>
            <person name="Mascher M."/>
            <person name="Fiebig A."/>
        </authorList>
    </citation>
    <scope>NUCLEOTIDE SEQUENCE</scope>
</reference>
<dbReference type="Pfam" id="PF06364">
    <property type="entry name" value="DUF1068"/>
    <property type="match status" value="1"/>
</dbReference>
<dbReference type="PANTHER" id="PTHR32254:SF3">
    <property type="entry name" value="EXPRESSED PROTEIN-RELATED"/>
    <property type="match status" value="1"/>
</dbReference>
<dbReference type="AlphaFoldDB" id="A0A7I8KJS2"/>
<dbReference type="OrthoDB" id="1898954at2759"/>
<gene>
    <name evidence="2" type="ORF">SI8410_06008702</name>
</gene>
<keyword evidence="1" id="KW-0175">Coiled coil</keyword>
<evidence type="ECO:0000313" key="3">
    <source>
        <dbReference type="Proteomes" id="UP000663760"/>
    </source>
</evidence>
<protein>
    <submittedName>
        <fullName evidence="2">Uncharacterized protein</fullName>
    </submittedName>
</protein>
<accession>A0A7I8KJS2</accession>
<proteinExistence type="predicted"/>
<name>A0A7I8KJS2_SPIIN</name>
<dbReference type="InterPro" id="IPR010471">
    <property type="entry name" value="DUF1068"/>
</dbReference>
<evidence type="ECO:0000313" key="2">
    <source>
        <dbReference type="EMBL" id="CAA7398037.1"/>
    </source>
</evidence>
<organism evidence="2 3">
    <name type="scientific">Spirodela intermedia</name>
    <name type="common">Intermediate duckweed</name>
    <dbReference type="NCBI Taxonomy" id="51605"/>
    <lineage>
        <taxon>Eukaryota</taxon>
        <taxon>Viridiplantae</taxon>
        <taxon>Streptophyta</taxon>
        <taxon>Embryophyta</taxon>
        <taxon>Tracheophyta</taxon>
        <taxon>Spermatophyta</taxon>
        <taxon>Magnoliopsida</taxon>
        <taxon>Liliopsida</taxon>
        <taxon>Araceae</taxon>
        <taxon>Lemnoideae</taxon>
        <taxon>Spirodela</taxon>
    </lineage>
</organism>
<dbReference type="EMBL" id="LR746269">
    <property type="protein sequence ID" value="CAA7398037.1"/>
    <property type="molecule type" value="Genomic_DNA"/>
</dbReference>
<sequence length="173" mass="19242">MNGSRRSGNCIRCCLVVLAVVSALCVSGPAFYWRLKRGFNGGNAPSCPLCACDCPPPLSLQKVAPGLLNLSVPDCGKNDPELSKEMEKQFVDILAEELKLQEVVAQSRSRHMNYTILEARRLAAQYQKEAEKCNAATETCEEARERAEASLTREKVITSLWERRARLLGWQGR</sequence>
<dbReference type="PANTHER" id="PTHR32254">
    <property type="entry name" value="EXPRESSED PROTEIN"/>
    <property type="match status" value="1"/>
</dbReference>